<feature type="signal peptide" evidence="1">
    <location>
        <begin position="1"/>
        <end position="20"/>
    </location>
</feature>
<comment type="caution">
    <text evidence="2">The sequence shown here is derived from an EMBL/GenBank/DDBJ whole genome shotgun (WGS) entry which is preliminary data.</text>
</comment>
<feature type="chain" id="PRO_5035940935" evidence="1">
    <location>
        <begin position="21"/>
        <end position="61"/>
    </location>
</feature>
<dbReference type="AlphaFoldDB" id="A0A8T0G6B7"/>
<reference evidence="2" key="1">
    <citation type="submission" date="2020-06" db="EMBL/GenBank/DDBJ databases">
        <title>WGS assembly of Ceratodon purpureus strain R40.</title>
        <authorList>
            <person name="Carey S.B."/>
            <person name="Jenkins J."/>
            <person name="Shu S."/>
            <person name="Lovell J.T."/>
            <person name="Sreedasyam A."/>
            <person name="Maumus F."/>
            <person name="Tiley G.P."/>
            <person name="Fernandez-Pozo N."/>
            <person name="Barry K."/>
            <person name="Chen C."/>
            <person name="Wang M."/>
            <person name="Lipzen A."/>
            <person name="Daum C."/>
            <person name="Saski C.A."/>
            <person name="Payton A.C."/>
            <person name="Mcbreen J.C."/>
            <person name="Conrad R.E."/>
            <person name="Kollar L.M."/>
            <person name="Olsson S."/>
            <person name="Huttunen S."/>
            <person name="Landis J.B."/>
            <person name="Wickett N.J."/>
            <person name="Johnson M.G."/>
            <person name="Rensing S.A."/>
            <person name="Grimwood J."/>
            <person name="Schmutz J."/>
            <person name="Mcdaniel S.F."/>
        </authorList>
    </citation>
    <scope>NUCLEOTIDE SEQUENCE</scope>
    <source>
        <strain evidence="2">R40</strain>
    </source>
</reference>
<dbReference type="Proteomes" id="UP000822688">
    <property type="component" value="Chromosome 12"/>
</dbReference>
<evidence type="ECO:0000313" key="2">
    <source>
        <dbReference type="EMBL" id="KAG0554395.1"/>
    </source>
</evidence>
<name>A0A8T0G6B7_CERPU</name>
<evidence type="ECO:0000256" key="1">
    <source>
        <dbReference type="SAM" id="SignalP"/>
    </source>
</evidence>
<evidence type="ECO:0000313" key="3">
    <source>
        <dbReference type="Proteomes" id="UP000822688"/>
    </source>
</evidence>
<gene>
    <name evidence="2" type="ORF">KC19_12G088200</name>
</gene>
<dbReference type="EMBL" id="CM026433">
    <property type="protein sequence ID" value="KAG0554395.1"/>
    <property type="molecule type" value="Genomic_DNA"/>
</dbReference>
<keyword evidence="3" id="KW-1185">Reference proteome</keyword>
<sequence>MCWFSSTIAVSITMSSSGCAKTFLALLCYEEVVDMGFFFGGLRRIGSFSSNFCTVNFITFE</sequence>
<proteinExistence type="predicted"/>
<organism evidence="2 3">
    <name type="scientific">Ceratodon purpureus</name>
    <name type="common">Fire moss</name>
    <name type="synonym">Dicranum purpureum</name>
    <dbReference type="NCBI Taxonomy" id="3225"/>
    <lineage>
        <taxon>Eukaryota</taxon>
        <taxon>Viridiplantae</taxon>
        <taxon>Streptophyta</taxon>
        <taxon>Embryophyta</taxon>
        <taxon>Bryophyta</taxon>
        <taxon>Bryophytina</taxon>
        <taxon>Bryopsida</taxon>
        <taxon>Dicranidae</taxon>
        <taxon>Pseudoditrichales</taxon>
        <taxon>Ditrichaceae</taxon>
        <taxon>Ceratodon</taxon>
    </lineage>
</organism>
<keyword evidence="1" id="KW-0732">Signal</keyword>
<accession>A0A8T0G6B7</accession>
<protein>
    <submittedName>
        <fullName evidence="2">Uncharacterized protein</fullName>
    </submittedName>
</protein>